<dbReference type="PANTHER" id="PTHR43591">
    <property type="entry name" value="METHYLTRANSFERASE"/>
    <property type="match status" value="1"/>
</dbReference>
<name>A0A1T3NNW7_9ACTN</name>
<dbReference type="Proteomes" id="UP000190037">
    <property type="component" value="Unassembled WGS sequence"/>
</dbReference>
<dbReference type="Gene3D" id="3.40.50.150">
    <property type="entry name" value="Vaccinia Virus protein VP39"/>
    <property type="match status" value="1"/>
</dbReference>
<gene>
    <name evidence="3" type="ORF">B4N89_37915</name>
</gene>
<dbReference type="RefSeq" id="WP_078981582.1">
    <property type="nucleotide sequence ID" value="NZ_MWQN01000003.1"/>
</dbReference>
<dbReference type="Pfam" id="PF13649">
    <property type="entry name" value="Methyltransf_25"/>
    <property type="match status" value="1"/>
</dbReference>
<dbReference type="GO" id="GO:0008168">
    <property type="term" value="F:methyltransferase activity"/>
    <property type="evidence" value="ECO:0007669"/>
    <property type="project" value="UniProtKB-KW"/>
</dbReference>
<evidence type="ECO:0000313" key="3">
    <source>
        <dbReference type="EMBL" id="OPC78489.1"/>
    </source>
</evidence>
<keyword evidence="4" id="KW-1185">Reference proteome</keyword>
<reference evidence="3 4" key="1">
    <citation type="submission" date="2017-03" db="EMBL/GenBank/DDBJ databases">
        <title>Draft genome sequence of Streptomyces scabrisporus NF3, endophyte isolated from Amphipterygium adstringens.</title>
        <authorList>
            <person name="Vazquez M."/>
            <person name="Ceapa C.D."/>
            <person name="Rodriguez Luna D."/>
            <person name="Sanchez Esquivel S."/>
        </authorList>
    </citation>
    <scope>NUCLEOTIDE SEQUENCE [LARGE SCALE GENOMIC DNA]</scope>
    <source>
        <strain evidence="3 4">NF3</strain>
    </source>
</reference>
<evidence type="ECO:0000256" key="1">
    <source>
        <dbReference type="SAM" id="MobiDB-lite"/>
    </source>
</evidence>
<organism evidence="3 4">
    <name type="scientific">Embleya scabrispora</name>
    <dbReference type="NCBI Taxonomy" id="159449"/>
    <lineage>
        <taxon>Bacteria</taxon>
        <taxon>Bacillati</taxon>
        <taxon>Actinomycetota</taxon>
        <taxon>Actinomycetes</taxon>
        <taxon>Kitasatosporales</taxon>
        <taxon>Streptomycetaceae</taxon>
        <taxon>Embleya</taxon>
    </lineage>
</organism>
<keyword evidence="3" id="KW-0489">Methyltransferase</keyword>
<dbReference type="STRING" id="159449.B4N89_37915"/>
<dbReference type="CDD" id="cd02440">
    <property type="entry name" value="AdoMet_MTases"/>
    <property type="match status" value="1"/>
</dbReference>
<dbReference type="AlphaFoldDB" id="A0A1T3NNW7"/>
<dbReference type="EMBL" id="MWQN01000003">
    <property type="protein sequence ID" value="OPC78489.1"/>
    <property type="molecule type" value="Genomic_DNA"/>
</dbReference>
<protein>
    <submittedName>
        <fullName evidence="3">SAM-dependent methyltransferase</fullName>
    </submittedName>
</protein>
<feature type="domain" description="Methyltransferase" evidence="2">
    <location>
        <begin position="54"/>
        <end position="147"/>
    </location>
</feature>
<sequence length="286" mass="31446">MPDKNRRTQAAPDTRPPADEHPIEDADLFDYDAELRPHNDHLRAAARIGPRDRVLDIGCGTGQTTREAARVAVAGSALGVDVCARMLDRARRLSHDQGLNNVAYEQADAQTHRFPSTHFDTCISRFGTMFFADPVAAFTNIGRALRPAARLVLLVWQDRDRNEWATAIRRTLSDATRAPTDPTPPTGGPDAFSLADPTVTERILTAAGFTDVTFTDVHEPVYYGPDSATAFEAVRRLKEFDDRLAGLDPTTAAQARTRLRATLAAHDTGTGVYFDSHAWLVTARRP</sequence>
<feature type="region of interest" description="Disordered" evidence="1">
    <location>
        <begin position="173"/>
        <end position="192"/>
    </location>
</feature>
<proteinExistence type="predicted"/>
<comment type="caution">
    <text evidence="3">The sequence shown here is derived from an EMBL/GenBank/DDBJ whole genome shotgun (WGS) entry which is preliminary data.</text>
</comment>
<dbReference type="GO" id="GO:0032259">
    <property type="term" value="P:methylation"/>
    <property type="evidence" value="ECO:0007669"/>
    <property type="project" value="UniProtKB-KW"/>
</dbReference>
<dbReference type="OrthoDB" id="9777638at2"/>
<feature type="region of interest" description="Disordered" evidence="1">
    <location>
        <begin position="1"/>
        <end position="24"/>
    </location>
</feature>
<dbReference type="InterPro" id="IPR041698">
    <property type="entry name" value="Methyltransf_25"/>
</dbReference>
<evidence type="ECO:0000259" key="2">
    <source>
        <dbReference type="Pfam" id="PF13649"/>
    </source>
</evidence>
<accession>A0A1T3NNW7</accession>
<evidence type="ECO:0000313" key="4">
    <source>
        <dbReference type="Proteomes" id="UP000190037"/>
    </source>
</evidence>
<dbReference type="SUPFAM" id="SSF53335">
    <property type="entry name" value="S-adenosyl-L-methionine-dependent methyltransferases"/>
    <property type="match status" value="1"/>
</dbReference>
<dbReference type="InterPro" id="IPR029063">
    <property type="entry name" value="SAM-dependent_MTases_sf"/>
</dbReference>
<keyword evidence="3" id="KW-0808">Transferase</keyword>